<dbReference type="KEGG" id="vg:55617125"/>
<evidence type="ECO:0000259" key="1">
    <source>
        <dbReference type="Pfam" id="PF10544"/>
    </source>
</evidence>
<dbReference type="Pfam" id="PF21817">
    <property type="entry name" value="CapR"/>
    <property type="match status" value="3"/>
</dbReference>
<dbReference type="Proteomes" id="UP000323739">
    <property type="component" value="Segment"/>
</dbReference>
<dbReference type="GeneID" id="55617125"/>
<reference evidence="3 4" key="1">
    <citation type="submission" date="2019-04" db="EMBL/GenBank/DDBJ databases">
        <title>Nine Novel Phages from a Plateau Lake in Southwest China Provide Insights into Aeromonas Phage Diversity.</title>
        <authorList>
            <person name="Xiao W."/>
            <person name="Bai M."/>
            <person name="Wang Y."/>
            <person name="Cui X."/>
        </authorList>
    </citation>
    <scope>NUCLEOTIDE SEQUENCE [LARGE SCALE GENOMIC DNA]</scope>
</reference>
<dbReference type="Pfam" id="PF10544">
    <property type="entry name" value="T5orf172"/>
    <property type="match status" value="1"/>
</dbReference>
<feature type="domain" description="Bacteriophage T5 Orf172 DNA-binding" evidence="1">
    <location>
        <begin position="234"/>
        <end position="313"/>
    </location>
</feature>
<feature type="domain" description="CapR homology" evidence="2">
    <location>
        <begin position="12"/>
        <end position="75"/>
    </location>
</feature>
<feature type="domain" description="CapR homology" evidence="2">
    <location>
        <begin position="160"/>
        <end position="215"/>
    </location>
</feature>
<keyword evidence="4" id="KW-1185">Reference proteome</keyword>
<dbReference type="RefSeq" id="YP_009846754.1">
    <property type="nucleotide sequence ID" value="NC_048771.1"/>
</dbReference>
<accession>A0A5B9N9H8</accession>
<feature type="domain" description="CapR homology" evidence="2">
    <location>
        <begin position="84"/>
        <end position="143"/>
    </location>
</feature>
<dbReference type="InterPro" id="IPR048793">
    <property type="entry name" value="CapR_dom"/>
</dbReference>
<evidence type="ECO:0000313" key="4">
    <source>
        <dbReference type="Proteomes" id="UP000323739"/>
    </source>
</evidence>
<evidence type="ECO:0000313" key="3">
    <source>
        <dbReference type="EMBL" id="QEG08670.1"/>
    </source>
</evidence>
<protein>
    <submittedName>
        <fullName evidence="3">Uncharacterized protein</fullName>
    </submittedName>
</protein>
<evidence type="ECO:0000259" key="2">
    <source>
        <dbReference type="Pfam" id="PF21817"/>
    </source>
</evidence>
<gene>
    <name evidence="3" type="primary">4L372D_206</name>
</gene>
<organism evidence="3 4">
    <name type="scientific">Aeromonas phage 4L372D</name>
    <dbReference type="NCBI Taxonomy" id="2588518"/>
    <lineage>
        <taxon>Viruses</taxon>
        <taxon>Duplodnaviria</taxon>
        <taxon>Heunggongvirae</taxon>
        <taxon>Uroviricota</taxon>
        <taxon>Caudoviricetes</taxon>
        <taxon>Plateaulakevirus</taxon>
        <taxon>Plateaulakevirus pv4L372D</taxon>
    </lineage>
</organism>
<dbReference type="InterPro" id="IPR018306">
    <property type="entry name" value="Phage_T5_Orf172_DNA-bd"/>
</dbReference>
<name>A0A5B9N9H8_9CAUD</name>
<sequence>MVENKNKREKPEDLIGWKSLDGRLEVVGIHGKQGTNALFKVTCTECSKDKELFPDGYFIITKRDLVKGKKPCGCSKKPEWEDWQYLILARRAGEKKGFIVHGFAEEFKNSYTKLNLECLKDGYKWTASINNVINKRRGCSKCKGITLAEQHKTPEHIALQKCGDICKEMNYDVIGFPDCYKNNRSRFEYVCKIHGKQNVSYHNFVNQGTRCGGCAKDLGNGNGYYPERKDEIDFLYVLNFDNKFIKVGRSFDVDERIKGLRTLSKVPKKKIHKLRIFTATHQEIYDYEQELHNELRERNFQHYVDWSTECFESDCQFILNKLLDNCGLEEVK</sequence>
<dbReference type="EMBL" id="MK813939">
    <property type="protein sequence ID" value="QEG08670.1"/>
    <property type="molecule type" value="Genomic_DNA"/>
</dbReference>
<proteinExistence type="predicted"/>